<evidence type="ECO:0000256" key="4">
    <source>
        <dbReference type="ARBA" id="ARBA00022617"/>
    </source>
</evidence>
<dbReference type="GO" id="GO:0004497">
    <property type="term" value="F:monooxygenase activity"/>
    <property type="evidence" value="ECO:0007669"/>
    <property type="project" value="UniProtKB-KW"/>
</dbReference>
<dbReference type="SUPFAM" id="SSF48264">
    <property type="entry name" value="Cytochrome P450"/>
    <property type="match status" value="1"/>
</dbReference>
<dbReference type="PANTHER" id="PTHR24305:SF166">
    <property type="entry name" value="CYTOCHROME P450 12A4, MITOCHONDRIAL-RELATED"/>
    <property type="match status" value="1"/>
</dbReference>
<comment type="pathway">
    <text evidence="2">Secondary metabolite biosynthesis.</text>
</comment>
<organism evidence="10 11">
    <name type="scientific">Fomitopsis schrenkii</name>
    <name type="common">Brown rot fungus</name>
    <dbReference type="NCBI Taxonomy" id="2126942"/>
    <lineage>
        <taxon>Eukaryota</taxon>
        <taxon>Fungi</taxon>
        <taxon>Dikarya</taxon>
        <taxon>Basidiomycota</taxon>
        <taxon>Agaricomycotina</taxon>
        <taxon>Agaricomycetes</taxon>
        <taxon>Polyporales</taxon>
        <taxon>Fomitopsis</taxon>
    </lineage>
</organism>
<evidence type="ECO:0000313" key="11">
    <source>
        <dbReference type="Proteomes" id="UP000015241"/>
    </source>
</evidence>
<comment type="similarity">
    <text evidence="3">Belongs to the cytochrome P450 family.</text>
</comment>
<dbReference type="AlphaFoldDB" id="S8EGM8"/>
<dbReference type="InterPro" id="IPR050121">
    <property type="entry name" value="Cytochrome_P450_monoxygenase"/>
</dbReference>
<keyword evidence="4 9" id="KW-0349">Heme</keyword>
<comment type="cofactor">
    <cofactor evidence="1 9">
        <name>heme</name>
        <dbReference type="ChEBI" id="CHEBI:30413"/>
    </cofactor>
</comment>
<dbReference type="eggNOG" id="KOG0157">
    <property type="taxonomic scope" value="Eukaryota"/>
</dbReference>
<sequence length="530" mass="59966">MEIRLVSPLSLAFAAAAYIVWRLFRIFLRHHTSSLQYLRGPKPRSWLLGNLAEIYDSQEWVEQYGDTLRFGGILNTDALLTIDTKALNHILNNTASYRRPSLARSGISDFMGKESLISVSNDDSLNVSPQSPAFGPAQVREFTEIFLLKSIELARLWGLKCTEPGPVCVDVVDGLSKMTLDVIGLAGASETPTSLGFVHGKPNELNQAFDTVFRSGTGGASPFKLLKLFFPPLGCLPVSGTKEVRNAYRTMRKIGERLIDEKRETTSRVRGWQEDHRQRDLLTLLIKANTDPSIPESERLTDEEILAREFLVAGHETTSNVTAWALYSLSIEQHVQMRLREECLTIPTDYPTMDDLNDLPYLDSVVRETLRLHPPLNSSMWEATKTDIIPLNKPYIDVYGRPHDYVQVDKDCLVQIPILAVNRSKAIWGEDALEFRPERWDRVPQAAQKVPGTWSNMMTFLGGPRACIGYRFSLTERVQHTLIFTLIRTFEFELAVPKDDVVRQNASIQRPVLRSALDKGSQLPMFIRHI</sequence>
<dbReference type="HOGENOM" id="CLU_001570_5_11_1"/>
<dbReference type="PANTHER" id="PTHR24305">
    <property type="entry name" value="CYTOCHROME P450"/>
    <property type="match status" value="1"/>
</dbReference>
<dbReference type="Pfam" id="PF00067">
    <property type="entry name" value="p450"/>
    <property type="match status" value="1"/>
</dbReference>
<dbReference type="InterPro" id="IPR002403">
    <property type="entry name" value="Cyt_P450_E_grp-IV"/>
</dbReference>
<dbReference type="GO" id="GO:0020037">
    <property type="term" value="F:heme binding"/>
    <property type="evidence" value="ECO:0007669"/>
    <property type="project" value="InterPro"/>
</dbReference>
<dbReference type="PRINTS" id="PR00385">
    <property type="entry name" value="P450"/>
</dbReference>
<dbReference type="InterPro" id="IPR001128">
    <property type="entry name" value="Cyt_P450"/>
</dbReference>
<evidence type="ECO:0000256" key="8">
    <source>
        <dbReference type="ARBA" id="ARBA00023033"/>
    </source>
</evidence>
<feature type="binding site" description="axial binding residue" evidence="9">
    <location>
        <position position="467"/>
    </location>
    <ligand>
        <name>heme</name>
        <dbReference type="ChEBI" id="CHEBI:30413"/>
    </ligand>
    <ligandPart>
        <name>Fe</name>
        <dbReference type="ChEBI" id="CHEBI:18248"/>
    </ligandPart>
</feature>
<protein>
    <recommendedName>
        <fullName evidence="12">Cytochrome P450</fullName>
    </recommendedName>
</protein>
<dbReference type="OrthoDB" id="1470350at2759"/>
<keyword evidence="5 9" id="KW-0479">Metal-binding</keyword>
<evidence type="ECO:0000256" key="9">
    <source>
        <dbReference type="PIRSR" id="PIRSR602403-1"/>
    </source>
</evidence>
<reference evidence="10 11" key="1">
    <citation type="journal article" date="2012" name="Science">
        <title>The Paleozoic origin of enzymatic lignin decomposition reconstructed from 31 fungal genomes.</title>
        <authorList>
            <person name="Floudas D."/>
            <person name="Binder M."/>
            <person name="Riley R."/>
            <person name="Barry K."/>
            <person name="Blanchette R.A."/>
            <person name="Henrissat B."/>
            <person name="Martinez A.T."/>
            <person name="Otillar R."/>
            <person name="Spatafora J.W."/>
            <person name="Yadav J.S."/>
            <person name="Aerts A."/>
            <person name="Benoit I."/>
            <person name="Boyd A."/>
            <person name="Carlson A."/>
            <person name="Copeland A."/>
            <person name="Coutinho P.M."/>
            <person name="de Vries R.P."/>
            <person name="Ferreira P."/>
            <person name="Findley K."/>
            <person name="Foster B."/>
            <person name="Gaskell J."/>
            <person name="Glotzer D."/>
            <person name="Gorecki P."/>
            <person name="Heitman J."/>
            <person name="Hesse C."/>
            <person name="Hori C."/>
            <person name="Igarashi K."/>
            <person name="Jurgens J.A."/>
            <person name="Kallen N."/>
            <person name="Kersten P."/>
            <person name="Kohler A."/>
            <person name="Kuees U."/>
            <person name="Kumar T.K.A."/>
            <person name="Kuo A."/>
            <person name="LaButti K."/>
            <person name="Larrondo L.F."/>
            <person name="Lindquist E."/>
            <person name="Ling A."/>
            <person name="Lombard V."/>
            <person name="Lucas S."/>
            <person name="Lundell T."/>
            <person name="Martin R."/>
            <person name="McLaughlin D.J."/>
            <person name="Morgenstern I."/>
            <person name="Morin E."/>
            <person name="Murat C."/>
            <person name="Nagy L.G."/>
            <person name="Nolan M."/>
            <person name="Ohm R.A."/>
            <person name="Patyshakuliyeva A."/>
            <person name="Rokas A."/>
            <person name="Ruiz-Duenas F.J."/>
            <person name="Sabat G."/>
            <person name="Salamov A."/>
            <person name="Samejima M."/>
            <person name="Schmutz J."/>
            <person name="Slot J.C."/>
            <person name="St John F."/>
            <person name="Stenlid J."/>
            <person name="Sun H."/>
            <person name="Sun S."/>
            <person name="Syed K."/>
            <person name="Tsang A."/>
            <person name="Wiebenga A."/>
            <person name="Young D."/>
            <person name="Pisabarro A."/>
            <person name="Eastwood D.C."/>
            <person name="Martin F."/>
            <person name="Cullen D."/>
            <person name="Grigoriev I.V."/>
            <person name="Hibbett D.S."/>
        </authorList>
    </citation>
    <scope>NUCLEOTIDE SEQUENCE</scope>
    <source>
        <strain evidence="11">FP-58527</strain>
    </source>
</reference>
<proteinExistence type="inferred from homology"/>
<name>S8EGM8_FOMSC</name>
<dbReference type="Gene3D" id="1.10.630.10">
    <property type="entry name" value="Cytochrome P450"/>
    <property type="match status" value="1"/>
</dbReference>
<dbReference type="STRING" id="743788.S8EGM8"/>
<dbReference type="GO" id="GO:0016705">
    <property type="term" value="F:oxidoreductase activity, acting on paired donors, with incorporation or reduction of molecular oxygen"/>
    <property type="evidence" value="ECO:0007669"/>
    <property type="project" value="InterPro"/>
</dbReference>
<gene>
    <name evidence="10" type="ORF">FOMPIDRAFT_141460</name>
</gene>
<dbReference type="EMBL" id="KE504136">
    <property type="protein sequence ID" value="EPT02364.1"/>
    <property type="molecule type" value="Genomic_DNA"/>
</dbReference>
<keyword evidence="7 9" id="KW-0408">Iron</keyword>
<accession>S8EGM8</accession>
<dbReference type="GO" id="GO:0005506">
    <property type="term" value="F:iron ion binding"/>
    <property type="evidence" value="ECO:0007669"/>
    <property type="project" value="InterPro"/>
</dbReference>
<keyword evidence="6" id="KW-0560">Oxidoreductase</keyword>
<dbReference type="InParanoid" id="S8EGM8"/>
<evidence type="ECO:0000256" key="3">
    <source>
        <dbReference type="ARBA" id="ARBA00010617"/>
    </source>
</evidence>
<evidence type="ECO:0000256" key="1">
    <source>
        <dbReference type="ARBA" id="ARBA00001971"/>
    </source>
</evidence>
<keyword evidence="11" id="KW-1185">Reference proteome</keyword>
<evidence type="ECO:0000256" key="6">
    <source>
        <dbReference type="ARBA" id="ARBA00023002"/>
    </source>
</evidence>
<evidence type="ECO:0000313" key="10">
    <source>
        <dbReference type="EMBL" id="EPT02364.1"/>
    </source>
</evidence>
<evidence type="ECO:0000256" key="7">
    <source>
        <dbReference type="ARBA" id="ARBA00023004"/>
    </source>
</evidence>
<keyword evidence="8" id="KW-0503">Monooxygenase</keyword>
<dbReference type="Proteomes" id="UP000015241">
    <property type="component" value="Unassembled WGS sequence"/>
</dbReference>
<evidence type="ECO:0008006" key="12">
    <source>
        <dbReference type="Google" id="ProtNLM"/>
    </source>
</evidence>
<evidence type="ECO:0000256" key="2">
    <source>
        <dbReference type="ARBA" id="ARBA00005179"/>
    </source>
</evidence>
<dbReference type="InterPro" id="IPR036396">
    <property type="entry name" value="Cyt_P450_sf"/>
</dbReference>
<evidence type="ECO:0000256" key="5">
    <source>
        <dbReference type="ARBA" id="ARBA00022723"/>
    </source>
</evidence>
<dbReference type="PRINTS" id="PR00465">
    <property type="entry name" value="EP450IV"/>
</dbReference>